<dbReference type="RefSeq" id="WP_199870391.1">
    <property type="nucleotide sequence ID" value="NZ_JAAGPU010000024.1"/>
</dbReference>
<dbReference type="Proteomes" id="UP000481872">
    <property type="component" value="Unassembled WGS sequence"/>
</dbReference>
<organism evidence="2 3">
    <name type="scientific">Clostridium senegalense</name>
    <dbReference type="NCBI Taxonomy" id="1465809"/>
    <lineage>
        <taxon>Bacteria</taxon>
        <taxon>Bacillati</taxon>
        <taxon>Bacillota</taxon>
        <taxon>Clostridia</taxon>
        <taxon>Eubacteriales</taxon>
        <taxon>Clostridiaceae</taxon>
        <taxon>Clostridium</taxon>
    </lineage>
</organism>
<protein>
    <submittedName>
        <fullName evidence="2">Spore cortex biosynthesis protein YabQ</fullName>
    </submittedName>
</protein>
<feature type="transmembrane region" description="Helical" evidence="1">
    <location>
        <begin position="70"/>
        <end position="89"/>
    </location>
</feature>
<comment type="caution">
    <text evidence="2">The sequence shown here is derived from an EMBL/GenBank/DDBJ whole genome shotgun (WGS) entry which is preliminary data.</text>
</comment>
<dbReference type="InterPro" id="IPR019074">
    <property type="entry name" value="YabQ"/>
</dbReference>
<dbReference type="NCBIfam" id="TIGR02893">
    <property type="entry name" value="spore_yabQ"/>
    <property type="match status" value="1"/>
</dbReference>
<dbReference type="AlphaFoldDB" id="A0A6M0H4Q7"/>
<dbReference type="EMBL" id="JAAGPU010000024">
    <property type="protein sequence ID" value="NEU05675.1"/>
    <property type="molecule type" value="Genomic_DNA"/>
</dbReference>
<evidence type="ECO:0000313" key="2">
    <source>
        <dbReference type="EMBL" id="NEU05675.1"/>
    </source>
</evidence>
<gene>
    <name evidence="2" type="primary">yabQ</name>
    <name evidence="2" type="ORF">G3M99_12625</name>
</gene>
<name>A0A6M0H4Q7_9CLOT</name>
<proteinExistence type="predicted"/>
<sequence length="132" mass="15597">MLFTMERQVSLLIFSILSGMLIGVLFDIYRIIRGFEDVGKIITTIQDVLFWIATGSIVFLFMMYTNYAYMDFNIFIYIALGLFVYIKFISRTFIDMLRQVMCGISTFIRRIFYILSYPVRICLNRVKGKIKN</sequence>
<keyword evidence="3" id="KW-1185">Reference proteome</keyword>
<keyword evidence="1" id="KW-0812">Transmembrane</keyword>
<evidence type="ECO:0000313" key="3">
    <source>
        <dbReference type="Proteomes" id="UP000481872"/>
    </source>
</evidence>
<evidence type="ECO:0000256" key="1">
    <source>
        <dbReference type="SAM" id="Phobius"/>
    </source>
</evidence>
<reference evidence="2 3" key="1">
    <citation type="submission" date="2020-02" db="EMBL/GenBank/DDBJ databases">
        <title>Genome assembly of a novel Clostridium senegalense strain.</title>
        <authorList>
            <person name="Gupta T.B."/>
            <person name="Jauregui R."/>
            <person name="Maclean P."/>
            <person name="Nawarathana A."/>
            <person name="Brightwell G."/>
        </authorList>
    </citation>
    <scope>NUCLEOTIDE SEQUENCE [LARGE SCALE GENOMIC DNA]</scope>
    <source>
        <strain evidence="2 3">AGRFS4</strain>
    </source>
</reference>
<feature type="transmembrane region" description="Helical" evidence="1">
    <location>
        <begin position="12"/>
        <end position="32"/>
    </location>
</feature>
<keyword evidence="1" id="KW-1133">Transmembrane helix</keyword>
<dbReference type="Pfam" id="PF09578">
    <property type="entry name" value="Spore_YabQ"/>
    <property type="match status" value="1"/>
</dbReference>
<keyword evidence="1" id="KW-0472">Membrane</keyword>
<accession>A0A6M0H4Q7</accession>
<feature type="transmembrane region" description="Helical" evidence="1">
    <location>
        <begin position="44"/>
        <end position="64"/>
    </location>
</feature>